<evidence type="ECO:0000256" key="1">
    <source>
        <dbReference type="SAM" id="MobiDB-lite"/>
    </source>
</evidence>
<evidence type="ECO:0000313" key="2">
    <source>
        <dbReference type="EMBL" id="QKX60063.1"/>
    </source>
</evidence>
<protein>
    <submittedName>
        <fullName evidence="2">Uncharacterized protein</fullName>
    </submittedName>
</protein>
<keyword evidence="3" id="KW-1185">Reference proteome</keyword>
<proteinExistence type="predicted"/>
<dbReference type="AlphaFoldDB" id="A0A7H8R5C9"/>
<dbReference type="GeneID" id="55994698"/>
<dbReference type="RefSeq" id="XP_035346240.1">
    <property type="nucleotide sequence ID" value="XM_035490347.1"/>
</dbReference>
<feature type="compositionally biased region" description="Basic and acidic residues" evidence="1">
    <location>
        <begin position="86"/>
        <end position="95"/>
    </location>
</feature>
<feature type="compositionally biased region" description="Basic residues" evidence="1">
    <location>
        <begin position="74"/>
        <end position="85"/>
    </location>
</feature>
<feature type="compositionally biased region" description="Basic and acidic residues" evidence="1">
    <location>
        <begin position="50"/>
        <end position="73"/>
    </location>
</feature>
<feature type="region of interest" description="Disordered" evidence="1">
    <location>
        <begin position="1"/>
        <end position="95"/>
    </location>
</feature>
<dbReference type="Proteomes" id="UP000509510">
    <property type="component" value="Chromosome IV"/>
</dbReference>
<dbReference type="KEGG" id="trg:TRUGW13939_07205"/>
<sequence>MGKGRDKKKYKKKGKKRTSEEAGIQQHQLDEEEEKIRELATSHPDLFKQILEDMRTEQGADSNEEKTEDERTPPPKKKSKKKKSKSLGEGKPDFKMIKGMSDNAGNIYHDAPGSIYTRDEYRYFWCELPFTIPPIPSKPMKPELIDVVSSEIVGVVNSNASPIEDSKTKQICASQLVRIRAKSNGQGYDFVLAQSRKIVSSEHVILGGNWTKSSVSDLAKAIWDNYTEDKVRRKKDYDTQFNAWLKEMRGWEWEMFLLAQKHAEAITWSPNANKAKILAASFKEEVLLPAGEEIERHPGHFYASTTDKNRSWAHHPRHEF</sequence>
<name>A0A7H8R5C9_TALRU</name>
<reference evidence="3" key="1">
    <citation type="submission" date="2020-06" db="EMBL/GenBank/DDBJ databases">
        <title>A chromosome-scale genome assembly of Talaromyces rugulosus W13939.</title>
        <authorList>
            <person name="Wang B."/>
            <person name="Guo L."/>
            <person name="Ye K."/>
            <person name="Wang L."/>
        </authorList>
    </citation>
    <scope>NUCLEOTIDE SEQUENCE [LARGE SCALE GENOMIC DNA]</scope>
    <source>
        <strain evidence="3">W13939</strain>
    </source>
</reference>
<feature type="compositionally biased region" description="Basic residues" evidence="1">
    <location>
        <begin position="1"/>
        <end position="16"/>
    </location>
</feature>
<gene>
    <name evidence="2" type="ORF">TRUGW13939_07205</name>
</gene>
<evidence type="ECO:0000313" key="3">
    <source>
        <dbReference type="Proteomes" id="UP000509510"/>
    </source>
</evidence>
<dbReference type="EMBL" id="CP055901">
    <property type="protein sequence ID" value="QKX60063.1"/>
    <property type="molecule type" value="Genomic_DNA"/>
</dbReference>
<organism evidence="2 3">
    <name type="scientific">Talaromyces rugulosus</name>
    <name type="common">Penicillium rugulosum</name>
    <dbReference type="NCBI Taxonomy" id="121627"/>
    <lineage>
        <taxon>Eukaryota</taxon>
        <taxon>Fungi</taxon>
        <taxon>Dikarya</taxon>
        <taxon>Ascomycota</taxon>
        <taxon>Pezizomycotina</taxon>
        <taxon>Eurotiomycetes</taxon>
        <taxon>Eurotiomycetidae</taxon>
        <taxon>Eurotiales</taxon>
        <taxon>Trichocomaceae</taxon>
        <taxon>Talaromyces</taxon>
        <taxon>Talaromyces sect. Islandici</taxon>
    </lineage>
</organism>
<accession>A0A7H8R5C9</accession>